<reference evidence="2" key="1">
    <citation type="submission" date="2023-10" db="EMBL/GenBank/DDBJ databases">
        <authorList>
            <person name="Chen Y."/>
            <person name="Shah S."/>
            <person name="Dougan E. K."/>
            <person name="Thang M."/>
            <person name="Chan C."/>
        </authorList>
    </citation>
    <scope>NUCLEOTIDE SEQUENCE [LARGE SCALE GENOMIC DNA]</scope>
</reference>
<gene>
    <name evidence="2" type="ORF">PCOR1329_LOCUS54135</name>
</gene>
<dbReference type="Proteomes" id="UP001189429">
    <property type="component" value="Unassembled WGS sequence"/>
</dbReference>
<proteinExistence type="predicted"/>
<feature type="non-terminal residue" evidence="2">
    <location>
        <position position="1"/>
    </location>
</feature>
<evidence type="ECO:0000256" key="1">
    <source>
        <dbReference type="SAM" id="MobiDB-lite"/>
    </source>
</evidence>
<name>A0ABN9V709_9DINO</name>
<keyword evidence="3" id="KW-1185">Reference proteome</keyword>
<feature type="compositionally biased region" description="Low complexity" evidence="1">
    <location>
        <begin position="163"/>
        <end position="177"/>
    </location>
</feature>
<feature type="region of interest" description="Disordered" evidence="1">
    <location>
        <begin position="163"/>
        <end position="194"/>
    </location>
</feature>
<comment type="caution">
    <text evidence="2">The sequence shown here is derived from an EMBL/GenBank/DDBJ whole genome shotgun (WGS) entry which is preliminary data.</text>
</comment>
<accession>A0ABN9V709</accession>
<evidence type="ECO:0000313" key="2">
    <source>
        <dbReference type="EMBL" id="CAK0867135.1"/>
    </source>
</evidence>
<dbReference type="EMBL" id="CAUYUJ010016613">
    <property type="protein sequence ID" value="CAK0867135.1"/>
    <property type="molecule type" value="Genomic_DNA"/>
</dbReference>
<organism evidence="2 3">
    <name type="scientific">Prorocentrum cordatum</name>
    <dbReference type="NCBI Taxonomy" id="2364126"/>
    <lineage>
        <taxon>Eukaryota</taxon>
        <taxon>Sar</taxon>
        <taxon>Alveolata</taxon>
        <taxon>Dinophyceae</taxon>
        <taxon>Prorocentrales</taxon>
        <taxon>Prorocentraceae</taxon>
        <taxon>Prorocentrum</taxon>
    </lineage>
</organism>
<evidence type="ECO:0000313" key="3">
    <source>
        <dbReference type="Proteomes" id="UP001189429"/>
    </source>
</evidence>
<protein>
    <submittedName>
        <fullName evidence="2">Uncharacterized protein</fullName>
    </submittedName>
</protein>
<sequence length="336" mass="36745">RLRRRHRRMSIVWPRTGRSSPSLRCAPPSPLAPLRCRRRGVGGAMAPTEKEDPITLFRDLKRHYPRAEVEDYFKDGRRRAPRPETAERARGLAIEVSHPAGAVPSSPWRSGSQGLEESLAQPFGGALENPVEAAPELSAVPVALEPEAGVEGTIENKADIVGASPQAASSRARQCSPTLPADVEEASDPNQPPSLAAAVSKLLDVIRVGAKQEALQGNDDGPPPLYQDQQALRQDADAFTEMVMKGFQQAFTGMTAGTTQMKVRFERPMPSAQELCRCVQNLHGTRGPQVVVQLLEQQRVDKKGKRETFTKPLSATWLADTAGWNSTNFHLKLDIL</sequence>